<dbReference type="Proteomes" id="UP001438077">
    <property type="component" value="Chromosome"/>
</dbReference>
<proteinExistence type="predicted"/>
<name>A0ABZ3ELX5_9GAMM</name>
<evidence type="ECO:0000256" key="1">
    <source>
        <dbReference type="SAM" id="SignalP"/>
    </source>
</evidence>
<feature type="chain" id="PRO_5045703239" description="SH3 domain-containing protein" evidence="1">
    <location>
        <begin position="22"/>
        <end position="158"/>
    </location>
</feature>
<evidence type="ECO:0008006" key="4">
    <source>
        <dbReference type="Google" id="ProtNLM"/>
    </source>
</evidence>
<organism evidence="2 3">
    <name type="scientific">Proteus faecis</name>
    <dbReference type="NCBI Taxonomy" id="2050967"/>
    <lineage>
        <taxon>Bacteria</taxon>
        <taxon>Pseudomonadati</taxon>
        <taxon>Pseudomonadota</taxon>
        <taxon>Gammaproteobacteria</taxon>
        <taxon>Enterobacterales</taxon>
        <taxon>Morganellaceae</taxon>
        <taxon>Proteus</taxon>
    </lineage>
</organism>
<sequence>MKNLLSFLIMTLLALPSFVYAQKQSDDKKIDYRPLTQEEEITIKAWVSNGLKDGESAKFKLSERVISINNEPEYIYCGLVNAKNSYGAYSGWVVFKSFVTKNAYNKLIALTDVGQKMGVDPAMQIGDGKFYEQVLFDTCTSKGYFKGNYLNEDLIGRK</sequence>
<dbReference type="RefSeq" id="WP_069366997.1">
    <property type="nucleotide sequence ID" value="NZ_CP095785.1"/>
</dbReference>
<gene>
    <name evidence="2" type="ORF">MYW70_04000</name>
</gene>
<reference evidence="2 3" key="1">
    <citation type="submission" date="2022-03" db="EMBL/GenBank/DDBJ databases">
        <title>Sea Food Isolates.</title>
        <authorList>
            <person name="Li C."/>
        </authorList>
    </citation>
    <scope>NUCLEOTIDE SEQUENCE [LARGE SCALE GENOMIC DNA]</scope>
    <source>
        <strain evidence="2 3">19MO01SH08</strain>
    </source>
</reference>
<protein>
    <recommendedName>
        <fullName evidence="4">SH3 domain-containing protein</fullName>
    </recommendedName>
</protein>
<dbReference type="EMBL" id="CP095785">
    <property type="protein sequence ID" value="XAG32388.1"/>
    <property type="molecule type" value="Genomic_DNA"/>
</dbReference>
<keyword evidence="3" id="KW-1185">Reference proteome</keyword>
<evidence type="ECO:0000313" key="2">
    <source>
        <dbReference type="EMBL" id="XAG32388.1"/>
    </source>
</evidence>
<keyword evidence="1" id="KW-0732">Signal</keyword>
<accession>A0ABZ3ELX5</accession>
<feature type="signal peptide" evidence="1">
    <location>
        <begin position="1"/>
        <end position="21"/>
    </location>
</feature>
<evidence type="ECO:0000313" key="3">
    <source>
        <dbReference type="Proteomes" id="UP001438077"/>
    </source>
</evidence>